<proteinExistence type="predicted"/>
<dbReference type="RefSeq" id="WP_109609614.1">
    <property type="nucleotide sequence ID" value="NZ_QGHA01000011.1"/>
</dbReference>
<dbReference type="EMBL" id="QGHA01000011">
    <property type="protein sequence ID" value="PWK72920.1"/>
    <property type="molecule type" value="Genomic_DNA"/>
</dbReference>
<keyword evidence="2" id="KW-1185">Reference proteome</keyword>
<dbReference type="Proteomes" id="UP000245678">
    <property type="component" value="Unassembled WGS sequence"/>
</dbReference>
<evidence type="ECO:0000313" key="1">
    <source>
        <dbReference type="EMBL" id="PWK72920.1"/>
    </source>
</evidence>
<comment type="caution">
    <text evidence="1">The sequence shown here is derived from an EMBL/GenBank/DDBJ whole genome shotgun (WGS) entry which is preliminary data.</text>
</comment>
<protein>
    <submittedName>
        <fullName evidence="1">Uncharacterized protein</fullName>
    </submittedName>
</protein>
<accession>A0A316H2N7</accession>
<dbReference type="AlphaFoldDB" id="A0A316H2N7"/>
<evidence type="ECO:0000313" key="2">
    <source>
        <dbReference type="Proteomes" id="UP000245678"/>
    </source>
</evidence>
<name>A0A316H2N7_9SPHI</name>
<gene>
    <name evidence="1" type="ORF">LX99_04250</name>
</gene>
<sequence>MNTSSNQLSFTTLTADYPAVRIPSGTAANTATLITQGASNASVLLDLLFRSLDTSNARLFDIYIGVNTTPENNIVQISVPANSGNNGVTSICSLAGLVPAIFDLDLAGNRVITLESGMQVYVVNKTALSADMYVRAKRRNF</sequence>
<organism evidence="1 2">
    <name type="scientific">Mucilaginibacter oryzae</name>
    <dbReference type="NCBI Taxonomy" id="468058"/>
    <lineage>
        <taxon>Bacteria</taxon>
        <taxon>Pseudomonadati</taxon>
        <taxon>Bacteroidota</taxon>
        <taxon>Sphingobacteriia</taxon>
        <taxon>Sphingobacteriales</taxon>
        <taxon>Sphingobacteriaceae</taxon>
        <taxon>Mucilaginibacter</taxon>
    </lineage>
</organism>
<reference evidence="1 2" key="1">
    <citation type="submission" date="2018-05" db="EMBL/GenBank/DDBJ databases">
        <title>Genomic Encyclopedia of Archaeal and Bacterial Type Strains, Phase II (KMG-II): from individual species to whole genera.</title>
        <authorList>
            <person name="Goeker M."/>
        </authorList>
    </citation>
    <scope>NUCLEOTIDE SEQUENCE [LARGE SCALE GENOMIC DNA]</scope>
    <source>
        <strain evidence="1 2">DSM 19975</strain>
    </source>
</reference>